<reference evidence="2 3" key="2">
    <citation type="journal article" date="2012" name="Open Biol.">
        <title>Characteristics of nucleosomes and linker DNA regions on the genome of the basidiomycete Mixia osmundae revealed by mono- and dinucleosome mapping.</title>
        <authorList>
            <person name="Nishida H."/>
            <person name="Kondo S."/>
            <person name="Matsumoto T."/>
            <person name="Suzuki Y."/>
            <person name="Yoshikawa H."/>
            <person name="Taylor T.D."/>
            <person name="Sugiyama J."/>
        </authorList>
    </citation>
    <scope>NUCLEOTIDE SEQUENCE [LARGE SCALE GENOMIC DNA]</scope>
    <source>
        <strain evidence="3">CBS 9802 / IAM 14324 / JCM 22182 / KY 12970</strain>
    </source>
</reference>
<feature type="transmembrane region" description="Helical" evidence="1">
    <location>
        <begin position="64"/>
        <end position="85"/>
    </location>
</feature>
<gene>
    <name evidence="2" type="primary">Mo04630</name>
    <name evidence="2" type="ORF">E5Q_04630</name>
</gene>
<accession>G7E540</accession>
<dbReference type="AlphaFoldDB" id="G7E540"/>
<dbReference type="RefSeq" id="XP_014564925.1">
    <property type="nucleotide sequence ID" value="XM_014709439.1"/>
</dbReference>
<name>G7E540_MIXOS</name>
<sequence length="175" mass="19221">MRDTSTFHTKTGARSAVSCMSKEHVCPPQALRSCSGGGYNISWISHCIASGVHAGHTTCVDCDAGYVAIAPSLASCLFLAANVIIAKRRREVWMKATDLITTSNVAWRGSQSAKVGNMWRAAVTRFEEIAPVNFRLKNSHSTPRCFDFSSGHPWRSSRLGLRQNRRLYANEGTTD</sequence>
<dbReference type="HOGENOM" id="CLU_1532979_0_0_1"/>
<keyword evidence="1" id="KW-1133">Transmembrane helix</keyword>
<keyword evidence="1" id="KW-0472">Membrane</keyword>
<dbReference type="EMBL" id="BABT02000147">
    <property type="protein sequence ID" value="GAA97950.1"/>
    <property type="molecule type" value="Genomic_DNA"/>
</dbReference>
<evidence type="ECO:0000313" key="3">
    <source>
        <dbReference type="Proteomes" id="UP000009131"/>
    </source>
</evidence>
<keyword evidence="1" id="KW-0812">Transmembrane</keyword>
<dbReference type="InParanoid" id="G7E540"/>
<dbReference type="Proteomes" id="UP000009131">
    <property type="component" value="Unassembled WGS sequence"/>
</dbReference>
<evidence type="ECO:0000313" key="2">
    <source>
        <dbReference type="EMBL" id="GAA97950.1"/>
    </source>
</evidence>
<organism evidence="2 3">
    <name type="scientific">Mixia osmundae (strain CBS 9802 / IAM 14324 / JCM 22182 / KY 12970)</name>
    <dbReference type="NCBI Taxonomy" id="764103"/>
    <lineage>
        <taxon>Eukaryota</taxon>
        <taxon>Fungi</taxon>
        <taxon>Dikarya</taxon>
        <taxon>Basidiomycota</taxon>
        <taxon>Pucciniomycotina</taxon>
        <taxon>Mixiomycetes</taxon>
        <taxon>Mixiales</taxon>
        <taxon>Mixiaceae</taxon>
        <taxon>Mixia</taxon>
    </lineage>
</organism>
<comment type="caution">
    <text evidence="2">The sequence shown here is derived from an EMBL/GenBank/DDBJ whole genome shotgun (WGS) entry which is preliminary data.</text>
</comment>
<keyword evidence="3" id="KW-1185">Reference proteome</keyword>
<proteinExistence type="predicted"/>
<reference evidence="2 3" key="1">
    <citation type="journal article" date="2011" name="J. Gen. Appl. Microbiol.">
        <title>Draft genome sequencing of the enigmatic basidiomycete Mixia osmundae.</title>
        <authorList>
            <person name="Nishida H."/>
            <person name="Nagatsuka Y."/>
            <person name="Sugiyama J."/>
        </authorList>
    </citation>
    <scope>NUCLEOTIDE SEQUENCE [LARGE SCALE GENOMIC DNA]</scope>
    <source>
        <strain evidence="3">CBS 9802 / IAM 14324 / JCM 22182 / KY 12970</strain>
    </source>
</reference>
<protein>
    <submittedName>
        <fullName evidence="2">Uncharacterized protein</fullName>
    </submittedName>
</protein>
<evidence type="ECO:0000256" key="1">
    <source>
        <dbReference type="SAM" id="Phobius"/>
    </source>
</evidence>